<dbReference type="Proteomes" id="UP000595437">
    <property type="component" value="Chromosome 1"/>
</dbReference>
<feature type="non-terminal residue" evidence="1">
    <location>
        <position position="1"/>
    </location>
</feature>
<feature type="non-terminal residue" evidence="1">
    <location>
        <position position="50"/>
    </location>
</feature>
<dbReference type="AlphaFoldDB" id="A0A7T8KIL2"/>
<gene>
    <name evidence="1" type="ORF">FKW44_001348</name>
</gene>
<protein>
    <submittedName>
        <fullName evidence="1">Uncharacterized protein</fullName>
    </submittedName>
</protein>
<evidence type="ECO:0000313" key="2">
    <source>
        <dbReference type="Proteomes" id="UP000595437"/>
    </source>
</evidence>
<dbReference type="EMBL" id="CP045890">
    <property type="protein sequence ID" value="QQP56625.1"/>
    <property type="molecule type" value="Genomic_DNA"/>
</dbReference>
<accession>A0A7T8KIL2</accession>
<evidence type="ECO:0000313" key="1">
    <source>
        <dbReference type="EMBL" id="QQP56625.1"/>
    </source>
</evidence>
<organism evidence="1 2">
    <name type="scientific">Caligus rogercresseyi</name>
    <name type="common">Sea louse</name>
    <dbReference type="NCBI Taxonomy" id="217165"/>
    <lineage>
        <taxon>Eukaryota</taxon>
        <taxon>Metazoa</taxon>
        <taxon>Ecdysozoa</taxon>
        <taxon>Arthropoda</taxon>
        <taxon>Crustacea</taxon>
        <taxon>Multicrustacea</taxon>
        <taxon>Hexanauplia</taxon>
        <taxon>Copepoda</taxon>
        <taxon>Siphonostomatoida</taxon>
        <taxon>Caligidae</taxon>
        <taxon>Caligus</taxon>
    </lineage>
</organism>
<name>A0A7T8KIL2_CALRO</name>
<proteinExistence type="predicted"/>
<keyword evidence="2" id="KW-1185">Reference proteome</keyword>
<reference evidence="2" key="1">
    <citation type="submission" date="2021-01" db="EMBL/GenBank/DDBJ databases">
        <title>Caligus Genome Assembly.</title>
        <authorList>
            <person name="Gallardo-Escarate C."/>
        </authorList>
    </citation>
    <scope>NUCLEOTIDE SEQUENCE [LARGE SCALE GENOMIC DNA]</scope>
</reference>
<sequence>NSGNSVSTKAKSIIMIRCSYINTQHSRAANSELKLRTSQIAVTTEPYLLK</sequence>